<reference evidence="1" key="1">
    <citation type="submission" date="2018-01" db="EMBL/GenBank/DDBJ databases">
        <title>Genomic characterization of Leptospira inadai serogroup Lyme isolated from captured rat in Brazil and comparative analysis with human reference strain.</title>
        <authorList>
            <person name="Moreno L.Z."/>
            <person name="Loureiro A.P."/>
            <person name="Miraglia F."/>
            <person name="Kremer F.S."/>
            <person name="Eslabao M.R."/>
            <person name="Dellagostin O.A."/>
            <person name="Lilenbaum W."/>
            <person name="Moreno A.M."/>
        </authorList>
    </citation>
    <scope>NUCLEOTIDE SEQUENCE [LARGE SCALE GENOMIC DNA]</scope>
    <source>
        <strain evidence="1">M34/99</strain>
    </source>
</reference>
<gene>
    <name evidence="1" type="ORF">BES34_014175</name>
</gene>
<evidence type="ECO:0000313" key="1">
    <source>
        <dbReference type="EMBL" id="PNV74329.1"/>
    </source>
</evidence>
<evidence type="ECO:0000313" key="2">
    <source>
        <dbReference type="Proteomes" id="UP000094669"/>
    </source>
</evidence>
<sequence>MEKVIKGLVLPRDRRFRTAKRASIELSERIKQNPAMIHRAKRRANGVIVTSESPELHVARLLNKYGISLSSDLEFWPLPPLLEE</sequence>
<comment type="caution">
    <text evidence="1">The sequence shown here is derived from an EMBL/GenBank/DDBJ whole genome shotgun (WGS) entry which is preliminary data.</text>
</comment>
<protein>
    <submittedName>
        <fullName evidence="1">Uncharacterized protein</fullName>
    </submittedName>
</protein>
<dbReference type="EMBL" id="MCRM02000015">
    <property type="protein sequence ID" value="PNV74329.1"/>
    <property type="molecule type" value="Genomic_DNA"/>
</dbReference>
<accession>A0ABX4YGM1</accession>
<proteinExistence type="predicted"/>
<dbReference type="Proteomes" id="UP000094669">
    <property type="component" value="Unassembled WGS sequence"/>
</dbReference>
<keyword evidence="2" id="KW-1185">Reference proteome</keyword>
<dbReference type="RefSeq" id="WP_010420114.1">
    <property type="nucleotide sequence ID" value="NZ_MCRM02000015.1"/>
</dbReference>
<organism evidence="1 2">
    <name type="scientific">Leptospira inadai serovar Lyme</name>
    <dbReference type="NCBI Taxonomy" id="293084"/>
    <lineage>
        <taxon>Bacteria</taxon>
        <taxon>Pseudomonadati</taxon>
        <taxon>Spirochaetota</taxon>
        <taxon>Spirochaetia</taxon>
        <taxon>Leptospirales</taxon>
        <taxon>Leptospiraceae</taxon>
        <taxon>Leptospira</taxon>
    </lineage>
</organism>
<name>A0ABX4YGM1_9LEPT</name>